<keyword evidence="4" id="KW-1185">Reference proteome</keyword>
<feature type="domain" description="CoA carboxyltransferase N-terminal" evidence="1">
    <location>
        <begin position="7"/>
        <end position="259"/>
    </location>
</feature>
<dbReference type="InterPro" id="IPR011762">
    <property type="entry name" value="COA_CT_N"/>
</dbReference>
<dbReference type="InterPro" id="IPR011763">
    <property type="entry name" value="COA_CT_C"/>
</dbReference>
<evidence type="ECO:0000313" key="4">
    <source>
        <dbReference type="Proteomes" id="UP000682811"/>
    </source>
</evidence>
<dbReference type="GO" id="GO:0006552">
    <property type="term" value="P:L-leucine catabolic process"/>
    <property type="evidence" value="ECO:0007669"/>
    <property type="project" value="TreeGrafter"/>
</dbReference>
<dbReference type="Gene3D" id="3.90.226.10">
    <property type="entry name" value="2-enoyl-CoA Hydratase, Chain A, domain 1"/>
    <property type="match status" value="2"/>
</dbReference>
<dbReference type="PROSITE" id="PS50980">
    <property type="entry name" value="COA_CT_NTER"/>
    <property type="match status" value="1"/>
</dbReference>
<dbReference type="GO" id="GO:0004485">
    <property type="term" value="F:methylcrotonoyl-CoA carboxylase activity"/>
    <property type="evidence" value="ECO:0007669"/>
    <property type="project" value="TreeGrafter"/>
</dbReference>
<evidence type="ECO:0000259" key="1">
    <source>
        <dbReference type="PROSITE" id="PS50980"/>
    </source>
</evidence>
<protein>
    <submittedName>
        <fullName evidence="3">Carboxylase YngE</fullName>
    </submittedName>
</protein>
<dbReference type="InterPro" id="IPR045190">
    <property type="entry name" value="MCCB/AccD1-like"/>
</dbReference>
<dbReference type="InterPro" id="IPR029045">
    <property type="entry name" value="ClpP/crotonase-like_dom_sf"/>
</dbReference>
<evidence type="ECO:0000313" key="3">
    <source>
        <dbReference type="EMBL" id="GIO50608.1"/>
    </source>
</evidence>
<dbReference type="PANTHER" id="PTHR22855">
    <property type="entry name" value="ACETYL, PROPIONYL, PYRUVATE, AND GLUTACONYL CARBOXYLASE-RELATED"/>
    <property type="match status" value="1"/>
</dbReference>
<dbReference type="GO" id="GO:1905202">
    <property type="term" value="C:methylcrotonoyl-CoA carboxylase complex"/>
    <property type="evidence" value="ECO:0007669"/>
    <property type="project" value="TreeGrafter"/>
</dbReference>
<dbReference type="AlphaFoldDB" id="A0A920CVP4"/>
<reference evidence="3 4" key="1">
    <citation type="submission" date="2021-03" db="EMBL/GenBank/DDBJ databases">
        <title>Antimicrobial resistance genes in bacteria isolated from Japanese honey, and their potential for conferring macrolide and lincosamide resistance in the American foulbrood pathogen Paenibacillus larvae.</title>
        <authorList>
            <person name="Okamoto M."/>
            <person name="Kumagai M."/>
            <person name="Kanamori H."/>
            <person name="Takamatsu D."/>
        </authorList>
    </citation>
    <scope>NUCLEOTIDE SEQUENCE [LARGE SCALE GENOMIC DNA]</scope>
    <source>
        <strain evidence="3 4">J34TS1</strain>
    </source>
</reference>
<evidence type="ECO:0000259" key="2">
    <source>
        <dbReference type="PROSITE" id="PS50989"/>
    </source>
</evidence>
<dbReference type="Proteomes" id="UP000682811">
    <property type="component" value="Unassembled WGS sequence"/>
</dbReference>
<proteinExistence type="predicted"/>
<dbReference type="PROSITE" id="PS50989">
    <property type="entry name" value="COA_CT_CTER"/>
    <property type="match status" value="1"/>
</dbReference>
<dbReference type="EMBL" id="BORT01000035">
    <property type="protein sequence ID" value="GIO50608.1"/>
    <property type="molecule type" value="Genomic_DNA"/>
</dbReference>
<gene>
    <name evidence="3" type="primary">yngE</name>
    <name evidence="3" type="ORF">J34TS1_53730</name>
</gene>
<accession>A0A920CVP4</accession>
<feature type="domain" description="CoA carboxyltransferase C-terminal" evidence="2">
    <location>
        <begin position="265"/>
        <end position="511"/>
    </location>
</feature>
<dbReference type="InterPro" id="IPR034733">
    <property type="entry name" value="AcCoA_carboxyl_beta"/>
</dbReference>
<dbReference type="PANTHER" id="PTHR22855:SF13">
    <property type="entry name" value="METHYLCROTONOYL-COA CARBOXYLASE BETA CHAIN, MITOCHONDRIAL"/>
    <property type="match status" value="1"/>
</dbReference>
<sequence>MKMTRGYEEQEDRLRQRIEQIEQGGAPKYHEKNSDQGKLFVRDRLKLLFDDDCEFEDALFANCTDPDLPADGVVTAIGKINGQTVCVIANDSTVKAGSWGARTVEKMIRMQETAEKMQVPLLYLVDSAGARITDQVEMYPGRRGAGRIFYNQVKLSGVIPQVCLLFGPSAAGGAYIPAFCDIVIMVDGNASMYLGSPRIVEIVVGEKATLEELGGAKMHCSISGCGDVLAYSEEKAIELARDYLSYLPSNCKNKPPVYEALPIKEHELTIEEIIPGNQYTSFDMYELIDRLIDEGSFFEIKRLFAKELITGFARLDGKTIGIIANQPRAKGGILFHDSADKAAKFICLCDAFHIPLLFLVDVPGFMVGTKVEQAGIIRHGAKMIAAVSEATVPKISVIVRKAYGAGLYAMAGPAFEPDCCLALPSAQIAVMGPEAAVNAVYANKIAEVAESERAEFIAEKQEDYRKNIDLYRLASDMVIDGIIPAGELREELIKRFAAYSLRGAVSATRKHPVYPV</sequence>
<name>A0A920CVP4_9BACL</name>
<comment type="caution">
    <text evidence="3">The sequence shown here is derived from an EMBL/GenBank/DDBJ whole genome shotgun (WGS) entry which is preliminary data.</text>
</comment>
<organism evidence="3 4">
    <name type="scientific">Paenibacillus azoreducens</name>
    <dbReference type="NCBI Taxonomy" id="116718"/>
    <lineage>
        <taxon>Bacteria</taxon>
        <taxon>Bacillati</taxon>
        <taxon>Bacillota</taxon>
        <taxon>Bacilli</taxon>
        <taxon>Bacillales</taxon>
        <taxon>Paenibacillaceae</taxon>
        <taxon>Paenibacillus</taxon>
    </lineage>
</organism>
<dbReference type="Pfam" id="PF01039">
    <property type="entry name" value="Carboxyl_trans"/>
    <property type="match status" value="1"/>
</dbReference>
<dbReference type="SUPFAM" id="SSF52096">
    <property type="entry name" value="ClpP/crotonase"/>
    <property type="match status" value="2"/>
</dbReference>